<name>A0A9N8RIF5_GIBZA</name>
<accession>A0A9N8RIF5</accession>
<evidence type="ECO:0000313" key="1">
    <source>
        <dbReference type="EMBL" id="CAG1994377.1"/>
    </source>
</evidence>
<dbReference type="EMBL" id="CAJPIJ010000155">
    <property type="protein sequence ID" value="CAG1994377.1"/>
    <property type="molecule type" value="Genomic_DNA"/>
</dbReference>
<evidence type="ECO:0000313" key="2">
    <source>
        <dbReference type="Proteomes" id="UP000746612"/>
    </source>
</evidence>
<dbReference type="AlphaFoldDB" id="A0A9N8RIF5"/>
<proteinExistence type="predicted"/>
<comment type="caution">
    <text evidence="1">The sequence shown here is derived from an EMBL/GenBank/DDBJ whole genome shotgun (WGS) entry which is preliminary data.</text>
</comment>
<dbReference type="Proteomes" id="UP000746612">
    <property type="component" value="Unassembled WGS sequence"/>
</dbReference>
<reference evidence="1" key="1">
    <citation type="submission" date="2021-03" db="EMBL/GenBank/DDBJ databases">
        <authorList>
            <person name="Alouane T."/>
            <person name="Langin T."/>
            <person name="Bonhomme L."/>
        </authorList>
    </citation>
    <scope>NUCLEOTIDE SEQUENCE</scope>
    <source>
        <strain evidence="1">MDC_Fg202</strain>
    </source>
</reference>
<sequence length="120" mass="13451">MSQSDPQIIISEAVKMPIWSMPRPDEEAHLGAIGLGHDTSILLSEPEDDYNNSPNTINSPDTINTIETIDAINAINVSDAVYYHKQEAERSTWGEIPPQTTQNLDRWGHFVEQLYNADKS</sequence>
<organism evidence="1 2">
    <name type="scientific">Gibberella zeae</name>
    <name type="common">Wheat head blight fungus</name>
    <name type="synonym">Fusarium graminearum</name>
    <dbReference type="NCBI Taxonomy" id="5518"/>
    <lineage>
        <taxon>Eukaryota</taxon>
        <taxon>Fungi</taxon>
        <taxon>Dikarya</taxon>
        <taxon>Ascomycota</taxon>
        <taxon>Pezizomycotina</taxon>
        <taxon>Sordariomycetes</taxon>
        <taxon>Hypocreomycetidae</taxon>
        <taxon>Hypocreales</taxon>
        <taxon>Nectriaceae</taxon>
        <taxon>Fusarium</taxon>
    </lineage>
</organism>
<gene>
    <name evidence="1" type="ORF">MDCFG202_LOCUS388699</name>
</gene>
<protein>
    <submittedName>
        <fullName evidence="1">Uncharacterized protein</fullName>
    </submittedName>
</protein>